<dbReference type="SUPFAM" id="SSF53474">
    <property type="entry name" value="alpha/beta-Hydrolases"/>
    <property type="match status" value="1"/>
</dbReference>
<evidence type="ECO:0000313" key="3">
    <source>
        <dbReference type="Proteomes" id="UP000030752"/>
    </source>
</evidence>
<accession>W2S8T7</accession>
<evidence type="ECO:0000256" key="1">
    <source>
        <dbReference type="SAM" id="MobiDB-lite"/>
    </source>
</evidence>
<keyword evidence="3" id="KW-1185">Reference proteome</keyword>
<dbReference type="OrthoDB" id="294702at2759"/>
<dbReference type="AlphaFoldDB" id="W2S8T7"/>
<dbReference type="InterPro" id="IPR029058">
    <property type="entry name" value="AB_hydrolase_fold"/>
</dbReference>
<name>W2S8T7_CYPE1</name>
<dbReference type="Gene3D" id="3.40.50.1820">
    <property type="entry name" value="alpha/beta hydrolase"/>
    <property type="match status" value="1"/>
</dbReference>
<sequence length="350" mass="38148">MPKPTTGSTTSIPPPKPNEALLPLPPTRQLHYATTGPPTSRTAILFFSGYLSIGTADHLPAPLATLSPTPAHWIAPTLPGNGESSPTARGLPYHTSLVRDMCALLQHLYPAGPEAALDALYVAGGSYGSVAAQTVYGASREAFPWGAKVRGLLLLAPFSPFRLHDGYAREMTWANWVGVGPLSVWVPGRVVPRLASWAVWWMVRDVASAEGFMKGFVLGRMGGEERRECDAWLGRRGLTEEMWIRGMAEGAVRCVRGRQGGCRGFLEGPDVLHSDWGFDPREMEGRAPVLVVGADEDDLGLGMCRWLRDSYPEARLKVIQGGHVAAIWKMDEIWEEMLEMASRNHGPEVA</sequence>
<evidence type="ECO:0008006" key="4">
    <source>
        <dbReference type="Google" id="ProtNLM"/>
    </source>
</evidence>
<proteinExistence type="predicted"/>
<evidence type="ECO:0000313" key="2">
    <source>
        <dbReference type="EMBL" id="ETN44428.1"/>
    </source>
</evidence>
<protein>
    <recommendedName>
        <fullName evidence="4">AB hydrolase-1 domain-containing protein</fullName>
    </recommendedName>
</protein>
<dbReference type="InParanoid" id="W2S8T7"/>
<organism evidence="2 3">
    <name type="scientific">Cyphellophora europaea (strain CBS 101466)</name>
    <name type="common">Phialophora europaea</name>
    <dbReference type="NCBI Taxonomy" id="1220924"/>
    <lineage>
        <taxon>Eukaryota</taxon>
        <taxon>Fungi</taxon>
        <taxon>Dikarya</taxon>
        <taxon>Ascomycota</taxon>
        <taxon>Pezizomycotina</taxon>
        <taxon>Eurotiomycetes</taxon>
        <taxon>Chaetothyriomycetidae</taxon>
        <taxon>Chaetothyriales</taxon>
        <taxon>Cyphellophoraceae</taxon>
        <taxon>Cyphellophora</taxon>
    </lineage>
</organism>
<feature type="region of interest" description="Disordered" evidence="1">
    <location>
        <begin position="1"/>
        <end position="23"/>
    </location>
</feature>
<dbReference type="HOGENOM" id="CLU_071634_0_0_1"/>
<gene>
    <name evidence="2" type="ORF">HMPREF1541_10609</name>
</gene>
<dbReference type="VEuPathDB" id="FungiDB:HMPREF1541_10609"/>
<dbReference type="RefSeq" id="XP_008713501.1">
    <property type="nucleotide sequence ID" value="XM_008715279.1"/>
</dbReference>
<dbReference type="Proteomes" id="UP000030752">
    <property type="component" value="Unassembled WGS sequence"/>
</dbReference>
<dbReference type="EMBL" id="KB822715">
    <property type="protein sequence ID" value="ETN44428.1"/>
    <property type="molecule type" value="Genomic_DNA"/>
</dbReference>
<dbReference type="GeneID" id="19977948"/>
<dbReference type="eggNOG" id="ENOG502T4VE">
    <property type="taxonomic scope" value="Eukaryota"/>
</dbReference>
<reference evidence="2 3" key="1">
    <citation type="submission" date="2013-03" db="EMBL/GenBank/DDBJ databases">
        <title>The Genome Sequence of Phialophora europaea CBS 101466.</title>
        <authorList>
            <consortium name="The Broad Institute Genomics Platform"/>
            <person name="Cuomo C."/>
            <person name="de Hoog S."/>
            <person name="Gorbushina A."/>
            <person name="Walker B."/>
            <person name="Young S.K."/>
            <person name="Zeng Q."/>
            <person name="Gargeya S."/>
            <person name="Fitzgerald M."/>
            <person name="Haas B."/>
            <person name="Abouelleil A."/>
            <person name="Allen A.W."/>
            <person name="Alvarado L."/>
            <person name="Arachchi H.M."/>
            <person name="Berlin A.M."/>
            <person name="Chapman S.B."/>
            <person name="Gainer-Dewar J."/>
            <person name="Goldberg J."/>
            <person name="Griggs A."/>
            <person name="Gujja S."/>
            <person name="Hansen M."/>
            <person name="Howarth C."/>
            <person name="Imamovic A."/>
            <person name="Ireland A."/>
            <person name="Larimer J."/>
            <person name="McCowan C."/>
            <person name="Murphy C."/>
            <person name="Pearson M."/>
            <person name="Poon T.W."/>
            <person name="Priest M."/>
            <person name="Roberts A."/>
            <person name="Saif S."/>
            <person name="Shea T."/>
            <person name="Sisk P."/>
            <person name="Sykes S."/>
            <person name="Wortman J."/>
            <person name="Nusbaum C."/>
            <person name="Birren B."/>
        </authorList>
    </citation>
    <scope>NUCLEOTIDE SEQUENCE [LARGE SCALE GENOMIC DNA]</scope>
    <source>
        <strain evidence="2 3">CBS 101466</strain>
    </source>
</reference>
<feature type="compositionally biased region" description="Low complexity" evidence="1">
    <location>
        <begin position="1"/>
        <end position="11"/>
    </location>
</feature>